<dbReference type="AlphaFoldDB" id="A0ABD3GS79"/>
<dbReference type="EMBL" id="JBJQOH010000006">
    <property type="protein sequence ID" value="KAL3682083.1"/>
    <property type="molecule type" value="Genomic_DNA"/>
</dbReference>
<feature type="compositionally biased region" description="Polar residues" evidence="1">
    <location>
        <begin position="48"/>
        <end position="61"/>
    </location>
</feature>
<evidence type="ECO:0000313" key="3">
    <source>
        <dbReference type="Proteomes" id="UP001633002"/>
    </source>
</evidence>
<gene>
    <name evidence="2" type="ORF">R1sor_000105</name>
</gene>
<evidence type="ECO:0000256" key="1">
    <source>
        <dbReference type="SAM" id="MobiDB-lite"/>
    </source>
</evidence>
<organism evidence="2 3">
    <name type="scientific">Riccia sorocarpa</name>
    <dbReference type="NCBI Taxonomy" id="122646"/>
    <lineage>
        <taxon>Eukaryota</taxon>
        <taxon>Viridiplantae</taxon>
        <taxon>Streptophyta</taxon>
        <taxon>Embryophyta</taxon>
        <taxon>Marchantiophyta</taxon>
        <taxon>Marchantiopsida</taxon>
        <taxon>Marchantiidae</taxon>
        <taxon>Marchantiales</taxon>
        <taxon>Ricciaceae</taxon>
        <taxon>Riccia</taxon>
    </lineage>
</organism>
<feature type="region of interest" description="Disordered" evidence="1">
    <location>
        <begin position="1"/>
        <end position="86"/>
    </location>
</feature>
<keyword evidence="3" id="KW-1185">Reference proteome</keyword>
<evidence type="ECO:0000313" key="2">
    <source>
        <dbReference type="EMBL" id="KAL3682083.1"/>
    </source>
</evidence>
<sequence length="251" mass="27156">MTATLAKSGTKLGSAEKQEDPPSSLNLNTWNSRPTLYRHRSLVKKPTVSASALSGDPSLQHSAVVKPTQAETDNSPELSKVAADQPRASVNADAAFLTSAEISQGDDRAGEVFPEINDRQSPGPNGRNRQQEEVIQPMIVVADPLVESRRSVLSDRFKSKRPFDIFSPTDPAAQSFVDLVLAQGLPQLIQHPEGQSVQPLSKKRKLFTITEANLAEAEAEILAEPDRFWSDPWVGGLNGGHSPGLFPECNA</sequence>
<protein>
    <submittedName>
        <fullName evidence="2">Uncharacterized protein</fullName>
    </submittedName>
</protein>
<feature type="compositionally biased region" description="Polar residues" evidence="1">
    <location>
        <begin position="21"/>
        <end position="34"/>
    </location>
</feature>
<feature type="region of interest" description="Disordered" evidence="1">
    <location>
        <begin position="114"/>
        <end position="133"/>
    </location>
</feature>
<proteinExistence type="predicted"/>
<dbReference type="Proteomes" id="UP001633002">
    <property type="component" value="Unassembled WGS sequence"/>
</dbReference>
<reference evidence="2 3" key="1">
    <citation type="submission" date="2024-09" db="EMBL/GenBank/DDBJ databases">
        <title>Chromosome-scale assembly of Riccia sorocarpa.</title>
        <authorList>
            <person name="Paukszto L."/>
        </authorList>
    </citation>
    <scope>NUCLEOTIDE SEQUENCE [LARGE SCALE GENOMIC DNA]</scope>
    <source>
        <strain evidence="2">LP-2024</strain>
        <tissue evidence="2">Aerial parts of the thallus</tissue>
    </source>
</reference>
<accession>A0ABD3GS79</accession>
<comment type="caution">
    <text evidence="2">The sequence shown here is derived from an EMBL/GenBank/DDBJ whole genome shotgun (WGS) entry which is preliminary data.</text>
</comment>
<name>A0ABD3GS79_9MARC</name>